<dbReference type="InterPro" id="IPR014942">
    <property type="entry name" value="AbiEii"/>
</dbReference>
<evidence type="ECO:0000313" key="2">
    <source>
        <dbReference type="Proteomes" id="UP000178999"/>
    </source>
</evidence>
<dbReference type="AlphaFoldDB" id="A0A1F8CU25"/>
<comment type="caution">
    <text evidence="1">The sequence shown here is derived from an EMBL/GenBank/DDBJ whole genome shotgun (WGS) entry which is preliminary data.</text>
</comment>
<dbReference type="STRING" id="1802538.A2382_04490"/>
<protein>
    <recommendedName>
        <fullName evidence="3">Nucleotidyl transferase AbiEii/AbiGii toxin family protein</fullName>
    </recommendedName>
</protein>
<dbReference type="Proteomes" id="UP000178999">
    <property type="component" value="Unassembled WGS sequence"/>
</dbReference>
<evidence type="ECO:0008006" key="3">
    <source>
        <dbReference type="Google" id="ProtNLM"/>
    </source>
</evidence>
<evidence type="ECO:0000313" key="1">
    <source>
        <dbReference type="EMBL" id="OGM79827.1"/>
    </source>
</evidence>
<proteinExistence type="predicted"/>
<organism evidence="1 2">
    <name type="scientific">Candidatus Woesebacteria bacterium RIFOXYB1_FULL_38_16</name>
    <dbReference type="NCBI Taxonomy" id="1802538"/>
    <lineage>
        <taxon>Bacteria</taxon>
        <taxon>Candidatus Woeseibacteriota</taxon>
    </lineage>
</organism>
<name>A0A1F8CU25_9BACT</name>
<gene>
    <name evidence="1" type="ORF">A2382_04490</name>
</gene>
<sequence length="204" mass="23937">MHDFVLSEKQKKLLPLLSYFKRSFGLVGGTAIALHIGHRKSIDFDLATTGEFDGQEIGETVRRDYEIQSVIVDKPTELTVVVDDIKVSFFKYPFGIAFEENFENVIHTPDLLTLASMKAYALGRRSRWKDYVDLYFLFKKFTFEEVSEKAIFFFGGEFNEKLFREQLYFFDDIDYSEGIEYIKDHEIPDDEIKKRLIEISFSKK</sequence>
<dbReference type="Pfam" id="PF08843">
    <property type="entry name" value="AbiEii"/>
    <property type="match status" value="1"/>
</dbReference>
<accession>A0A1F8CU25</accession>
<reference evidence="1 2" key="1">
    <citation type="journal article" date="2016" name="Nat. Commun.">
        <title>Thousands of microbial genomes shed light on interconnected biogeochemical processes in an aquifer system.</title>
        <authorList>
            <person name="Anantharaman K."/>
            <person name="Brown C.T."/>
            <person name="Hug L.A."/>
            <person name="Sharon I."/>
            <person name="Castelle C.J."/>
            <person name="Probst A.J."/>
            <person name="Thomas B.C."/>
            <person name="Singh A."/>
            <person name="Wilkins M.J."/>
            <person name="Karaoz U."/>
            <person name="Brodie E.L."/>
            <person name="Williams K.H."/>
            <person name="Hubbard S.S."/>
            <person name="Banfield J.F."/>
        </authorList>
    </citation>
    <scope>NUCLEOTIDE SEQUENCE [LARGE SCALE GENOMIC DNA]</scope>
</reference>
<dbReference type="EMBL" id="MGHY01000007">
    <property type="protein sequence ID" value="OGM79827.1"/>
    <property type="molecule type" value="Genomic_DNA"/>
</dbReference>